<dbReference type="GO" id="GO:0006313">
    <property type="term" value="P:DNA transposition"/>
    <property type="evidence" value="ECO:0007669"/>
    <property type="project" value="UniProtKB-UniRule"/>
</dbReference>
<dbReference type="Gene3D" id="1.10.443.10">
    <property type="entry name" value="Intergrase catalytic core"/>
    <property type="match status" value="1"/>
</dbReference>
<feature type="active site" evidence="9">
    <location>
        <position position="263"/>
    </location>
</feature>
<evidence type="ECO:0000259" key="10">
    <source>
        <dbReference type="PROSITE" id="PS51898"/>
    </source>
</evidence>
<feature type="active site" evidence="9">
    <location>
        <position position="289"/>
    </location>
</feature>
<reference evidence="12 13" key="1">
    <citation type="submission" date="2019-04" db="EMBL/GenBank/DDBJ databases">
        <authorList>
            <person name="Van Vliet M D."/>
        </authorList>
    </citation>
    <scope>NUCLEOTIDE SEQUENCE [LARGE SCALE GENOMIC DNA]</scope>
    <source>
        <strain evidence="12 13">F21</strain>
    </source>
</reference>
<dbReference type="GO" id="GO:0009037">
    <property type="term" value="F:tyrosine-based site-specific recombinase activity"/>
    <property type="evidence" value="ECO:0007669"/>
    <property type="project" value="UniProtKB-UniRule"/>
</dbReference>
<comment type="similarity">
    <text evidence="9">Belongs to the 'phage' integrase family. XerC subfamily.</text>
</comment>
<evidence type="ECO:0000256" key="8">
    <source>
        <dbReference type="ARBA" id="ARBA00023306"/>
    </source>
</evidence>
<feature type="domain" description="Core-binding (CB)" evidence="11">
    <location>
        <begin position="1"/>
        <end position="89"/>
    </location>
</feature>
<keyword evidence="2 9" id="KW-0963">Cytoplasm</keyword>
<dbReference type="Proteomes" id="UP000346198">
    <property type="component" value="Unassembled WGS sequence"/>
</dbReference>
<dbReference type="GO" id="GO:0005737">
    <property type="term" value="C:cytoplasm"/>
    <property type="evidence" value="ECO:0007669"/>
    <property type="project" value="UniProtKB-SubCell"/>
</dbReference>
<keyword evidence="4 9" id="KW-0159">Chromosome partition</keyword>
<dbReference type="HAMAP" id="MF_01808">
    <property type="entry name" value="Recomb_XerC_XerD"/>
    <property type="match status" value="1"/>
</dbReference>
<dbReference type="EMBL" id="CAAHFH010000002">
    <property type="protein sequence ID" value="VGO21466.1"/>
    <property type="molecule type" value="Genomic_DNA"/>
</dbReference>
<evidence type="ECO:0000256" key="7">
    <source>
        <dbReference type="ARBA" id="ARBA00023172"/>
    </source>
</evidence>
<feature type="active site" evidence="9">
    <location>
        <position position="165"/>
    </location>
</feature>
<comment type="subunit">
    <text evidence="9">Forms a cyclic heterotetrameric complex composed of two molecules of XerC and two molecules of XerD.</text>
</comment>
<dbReference type="GO" id="GO:0003677">
    <property type="term" value="F:DNA binding"/>
    <property type="evidence" value="ECO:0007669"/>
    <property type="project" value="UniProtKB-UniRule"/>
</dbReference>
<evidence type="ECO:0000256" key="9">
    <source>
        <dbReference type="HAMAP-Rule" id="MF_01808"/>
    </source>
</evidence>
<evidence type="ECO:0000256" key="2">
    <source>
        <dbReference type="ARBA" id="ARBA00022490"/>
    </source>
</evidence>
<dbReference type="Pfam" id="PF02899">
    <property type="entry name" value="Phage_int_SAM_1"/>
    <property type="match status" value="1"/>
</dbReference>
<sequence>MNDPCVEHFIQYLEGEKNASEHTISNYLIDIRQYCEVTWGEDARPPYKWKDVDRFTARKFLMFFQKLEMAPTTTGRKLSALRSFYKFLLREEYVEQNPFSGLNLPKKGSYLPQILSVTEVCKLLDAPEKFNEQQTTTNPKQKLWREYMVARDAAILELLYSTGMRINELVTLPEERIDLLSGVARVRGKGKKERLCPLGSPAERALAKNLELRENVWLLEGKKNVRSPVFLNKNGGPISARSIERMMKKYVLFCGLNAELTPHSLRHSFATHLLDAGADLRSVQELLGHASLSTTQIYTHVSVERLKEVYQLAHPRA</sequence>
<feature type="domain" description="Tyr recombinase" evidence="10">
    <location>
        <begin position="110"/>
        <end position="311"/>
    </location>
</feature>
<accession>A0A6C2UR89</accession>
<evidence type="ECO:0000259" key="11">
    <source>
        <dbReference type="PROSITE" id="PS51900"/>
    </source>
</evidence>
<dbReference type="InterPro" id="IPR050090">
    <property type="entry name" value="Tyrosine_recombinase_XerCD"/>
</dbReference>
<evidence type="ECO:0000256" key="3">
    <source>
        <dbReference type="ARBA" id="ARBA00022618"/>
    </source>
</evidence>
<keyword evidence="13" id="KW-1185">Reference proteome</keyword>
<comment type="function">
    <text evidence="9">Site-specific tyrosine recombinase, which acts by catalyzing the cutting and rejoining of the recombining DNA molecules. The XerC-XerD complex is essential to convert dimers of the bacterial chromosome into monomers to permit their segregation at cell division. It also contributes to the segregational stability of plasmids.</text>
</comment>
<dbReference type="PROSITE" id="PS51900">
    <property type="entry name" value="CB"/>
    <property type="match status" value="1"/>
</dbReference>
<dbReference type="InterPro" id="IPR010998">
    <property type="entry name" value="Integrase_recombinase_N"/>
</dbReference>
<dbReference type="InterPro" id="IPR013762">
    <property type="entry name" value="Integrase-like_cat_sf"/>
</dbReference>
<dbReference type="CDD" id="cd00798">
    <property type="entry name" value="INT_XerDC_C"/>
    <property type="match status" value="1"/>
</dbReference>
<evidence type="ECO:0000313" key="13">
    <source>
        <dbReference type="Proteomes" id="UP000346198"/>
    </source>
</evidence>
<feature type="active site" description="O-(3'-phospho-DNA)-tyrosine intermediate" evidence="9">
    <location>
        <position position="298"/>
    </location>
</feature>
<gene>
    <name evidence="12" type="primary">xerC_2</name>
    <name evidence="9" type="synonym">xerC</name>
    <name evidence="12" type="ORF">SCARR_03540</name>
</gene>
<dbReference type="Gene3D" id="1.10.150.130">
    <property type="match status" value="1"/>
</dbReference>
<dbReference type="SUPFAM" id="SSF56349">
    <property type="entry name" value="DNA breaking-rejoining enzymes"/>
    <property type="match status" value="1"/>
</dbReference>
<dbReference type="PANTHER" id="PTHR30349:SF77">
    <property type="entry name" value="TYROSINE RECOMBINASE XERC"/>
    <property type="match status" value="1"/>
</dbReference>
<evidence type="ECO:0000256" key="6">
    <source>
        <dbReference type="ARBA" id="ARBA00023125"/>
    </source>
</evidence>
<feature type="active site" evidence="9">
    <location>
        <position position="189"/>
    </location>
</feature>
<comment type="subcellular location">
    <subcellularLocation>
        <location evidence="1 9">Cytoplasm</location>
    </subcellularLocation>
</comment>
<keyword evidence="7 9" id="KW-0233">DNA recombination</keyword>
<evidence type="ECO:0000256" key="1">
    <source>
        <dbReference type="ARBA" id="ARBA00004496"/>
    </source>
</evidence>
<name>A0A6C2UR89_9BACT</name>
<dbReference type="InterPro" id="IPR011010">
    <property type="entry name" value="DNA_brk_join_enz"/>
</dbReference>
<dbReference type="InterPro" id="IPR023009">
    <property type="entry name" value="Tyrosine_recombinase_XerC/XerD"/>
</dbReference>
<dbReference type="RefSeq" id="WP_136062924.1">
    <property type="nucleotide sequence ID" value="NZ_CAAHFH010000002.1"/>
</dbReference>
<keyword evidence="3 9" id="KW-0132">Cell division</keyword>
<dbReference type="InterPro" id="IPR002104">
    <property type="entry name" value="Integrase_catalytic"/>
</dbReference>
<keyword evidence="6 9" id="KW-0238">DNA-binding</keyword>
<evidence type="ECO:0000256" key="5">
    <source>
        <dbReference type="ARBA" id="ARBA00022908"/>
    </source>
</evidence>
<keyword evidence="5 9" id="KW-0229">DNA integration</keyword>
<dbReference type="InterPro" id="IPR044068">
    <property type="entry name" value="CB"/>
</dbReference>
<evidence type="ECO:0000313" key="12">
    <source>
        <dbReference type="EMBL" id="VGO21466.1"/>
    </source>
</evidence>
<protein>
    <recommendedName>
        <fullName evidence="9">Tyrosine recombinase XerC</fullName>
    </recommendedName>
</protein>
<proteinExistence type="inferred from homology"/>
<organism evidence="12 13">
    <name type="scientific">Pontiella sulfatireligans</name>
    <dbReference type="NCBI Taxonomy" id="2750658"/>
    <lineage>
        <taxon>Bacteria</taxon>
        <taxon>Pseudomonadati</taxon>
        <taxon>Kiritimatiellota</taxon>
        <taxon>Kiritimatiellia</taxon>
        <taxon>Kiritimatiellales</taxon>
        <taxon>Pontiellaceae</taxon>
        <taxon>Pontiella</taxon>
    </lineage>
</organism>
<evidence type="ECO:0000256" key="4">
    <source>
        <dbReference type="ARBA" id="ARBA00022829"/>
    </source>
</evidence>
<dbReference type="PROSITE" id="PS51898">
    <property type="entry name" value="TYR_RECOMBINASE"/>
    <property type="match status" value="1"/>
</dbReference>
<dbReference type="Pfam" id="PF00589">
    <property type="entry name" value="Phage_integrase"/>
    <property type="match status" value="1"/>
</dbReference>
<dbReference type="AlphaFoldDB" id="A0A6C2UR89"/>
<feature type="active site" evidence="9">
    <location>
        <position position="266"/>
    </location>
</feature>
<dbReference type="GO" id="GO:0007059">
    <property type="term" value="P:chromosome segregation"/>
    <property type="evidence" value="ECO:0007669"/>
    <property type="project" value="UniProtKB-UniRule"/>
</dbReference>
<dbReference type="InterPro" id="IPR004107">
    <property type="entry name" value="Integrase_SAM-like_N"/>
</dbReference>
<dbReference type="GO" id="GO:0051301">
    <property type="term" value="P:cell division"/>
    <property type="evidence" value="ECO:0007669"/>
    <property type="project" value="UniProtKB-KW"/>
</dbReference>
<dbReference type="PANTHER" id="PTHR30349">
    <property type="entry name" value="PHAGE INTEGRASE-RELATED"/>
    <property type="match status" value="1"/>
</dbReference>
<keyword evidence="8 9" id="KW-0131">Cell cycle</keyword>
<dbReference type="NCBIfam" id="NF001399">
    <property type="entry name" value="PRK00283.1"/>
    <property type="match status" value="1"/>
</dbReference>